<evidence type="ECO:0000259" key="2">
    <source>
        <dbReference type="Pfam" id="PF01850"/>
    </source>
</evidence>
<dbReference type="OrthoDB" id="163436at2"/>
<feature type="domain" description="PIN" evidence="2">
    <location>
        <begin position="56"/>
        <end position="169"/>
    </location>
</feature>
<name>A0A4Y8R6G5_9HYPH</name>
<comment type="caution">
    <text evidence="3">The sequence shown here is derived from an EMBL/GenBank/DDBJ whole genome shotgun (WGS) entry which is preliminary data.</text>
</comment>
<dbReference type="EMBL" id="SOZD01000023">
    <property type="protein sequence ID" value="TFF17192.1"/>
    <property type="molecule type" value="Genomic_DNA"/>
</dbReference>
<gene>
    <name evidence="3" type="ORF">E3C22_24305</name>
</gene>
<feature type="region of interest" description="Disordered" evidence="1">
    <location>
        <begin position="1"/>
        <end position="45"/>
    </location>
</feature>
<feature type="compositionally biased region" description="Basic residues" evidence="1">
    <location>
        <begin position="1"/>
        <end position="11"/>
    </location>
</feature>
<reference evidence="3 4" key="1">
    <citation type="submission" date="2019-03" db="EMBL/GenBank/DDBJ databases">
        <title>Jiella endophytica sp. nov., a novel endophytic bacterium isolated from root of Ficus microcarpa Linn. f.</title>
        <authorList>
            <person name="Tuo L."/>
        </authorList>
    </citation>
    <scope>NUCLEOTIDE SEQUENCE [LARGE SCALE GENOMIC DNA]</scope>
    <source>
        <strain evidence="3 4">CBS5Q-3</strain>
    </source>
</reference>
<accession>A0A4Y8R6G5</accession>
<evidence type="ECO:0000256" key="1">
    <source>
        <dbReference type="SAM" id="MobiDB-lite"/>
    </source>
</evidence>
<dbReference type="Pfam" id="PF01850">
    <property type="entry name" value="PIN"/>
    <property type="match status" value="1"/>
</dbReference>
<dbReference type="SUPFAM" id="SSF88723">
    <property type="entry name" value="PIN domain-like"/>
    <property type="match status" value="1"/>
</dbReference>
<dbReference type="InterPro" id="IPR029060">
    <property type="entry name" value="PIN-like_dom_sf"/>
</dbReference>
<keyword evidence="4" id="KW-1185">Reference proteome</keyword>
<feature type="compositionally biased region" description="Polar residues" evidence="1">
    <location>
        <begin position="22"/>
        <end position="45"/>
    </location>
</feature>
<dbReference type="AlphaFoldDB" id="A0A4Y8R6G5"/>
<dbReference type="Gene3D" id="3.40.50.1010">
    <property type="entry name" value="5'-nuclease"/>
    <property type="match status" value="1"/>
</dbReference>
<dbReference type="Proteomes" id="UP000298179">
    <property type="component" value="Unassembled WGS sequence"/>
</dbReference>
<sequence length="190" mass="20659">MRSTAKPRRPTAPRLGAGCSKLPTTTPNDGPGASATSNRCSTGSCSTKRSCVNAAFFDTNIIVYAADTLAAEVAKRDQARQLMQTRQIFTSTQVMMELYGVLRKKLAYGVDAAANWVRMLDGDDVVTLTSDDVIDALEMAHRYDISHWDALILVATARSGQATVYTEDLNHGQSYGSVRVCNPFIEDFLA</sequence>
<dbReference type="CDD" id="cd18692">
    <property type="entry name" value="PIN_VapC-like"/>
    <property type="match status" value="1"/>
</dbReference>
<evidence type="ECO:0000313" key="4">
    <source>
        <dbReference type="Proteomes" id="UP000298179"/>
    </source>
</evidence>
<dbReference type="InterPro" id="IPR002716">
    <property type="entry name" value="PIN_dom"/>
</dbReference>
<organism evidence="3 4">
    <name type="scientific">Jiella endophytica</name>
    <dbReference type="NCBI Taxonomy" id="2558362"/>
    <lineage>
        <taxon>Bacteria</taxon>
        <taxon>Pseudomonadati</taxon>
        <taxon>Pseudomonadota</taxon>
        <taxon>Alphaproteobacteria</taxon>
        <taxon>Hyphomicrobiales</taxon>
        <taxon>Aurantimonadaceae</taxon>
        <taxon>Jiella</taxon>
    </lineage>
</organism>
<protein>
    <submittedName>
        <fullName evidence="3">PIN domain-containing protein</fullName>
    </submittedName>
</protein>
<evidence type="ECO:0000313" key="3">
    <source>
        <dbReference type="EMBL" id="TFF17192.1"/>
    </source>
</evidence>
<proteinExistence type="predicted"/>